<dbReference type="GO" id="GO:0010181">
    <property type="term" value="F:FMN binding"/>
    <property type="evidence" value="ECO:0007669"/>
    <property type="project" value="InterPro"/>
</dbReference>
<dbReference type="PANTHER" id="PTHR36118:SF1">
    <property type="entry name" value="ION-TRANSLOCATING OXIDOREDUCTASE COMPLEX SUBUNIT G"/>
    <property type="match status" value="1"/>
</dbReference>
<dbReference type="SMART" id="SM00900">
    <property type="entry name" value="FMN_bind"/>
    <property type="match status" value="1"/>
</dbReference>
<keyword evidence="1 6" id="KW-0813">Transport</keyword>
<name>A0AB38YCH6_9GAMM</name>
<evidence type="ECO:0000256" key="4">
    <source>
        <dbReference type="ARBA" id="ARBA00022643"/>
    </source>
</evidence>
<keyword evidence="6" id="KW-1278">Translocase</keyword>
<evidence type="ECO:0000256" key="6">
    <source>
        <dbReference type="HAMAP-Rule" id="MF_00479"/>
    </source>
</evidence>
<dbReference type="HAMAP" id="MF_00479">
    <property type="entry name" value="RsxG_RnfG"/>
    <property type="match status" value="1"/>
</dbReference>
<accession>A0AB38YCH6</accession>
<keyword evidence="6" id="KW-0997">Cell inner membrane</keyword>
<evidence type="ECO:0000259" key="7">
    <source>
        <dbReference type="SMART" id="SM00900"/>
    </source>
</evidence>
<keyword evidence="6" id="KW-0472">Membrane</keyword>
<dbReference type="NCBIfam" id="NF002519">
    <property type="entry name" value="PRK01908.1"/>
    <property type="match status" value="1"/>
</dbReference>
<protein>
    <recommendedName>
        <fullName evidence="6">Ion-translocating oxidoreductase complex subunit G</fullName>
        <ecNumber evidence="6">7.-.-.-</ecNumber>
    </recommendedName>
    <alternativeName>
        <fullName evidence="6">Rnf electron transport complex subunit G</fullName>
    </alternativeName>
</protein>
<keyword evidence="4 6" id="KW-0288">FMN</keyword>
<comment type="function">
    <text evidence="6">Part of a membrane-bound complex that couples electron transfer with translocation of ions across the membrane.</text>
</comment>
<keyword evidence="6" id="KW-1003">Cell membrane</keyword>
<dbReference type="NCBIfam" id="TIGR01947">
    <property type="entry name" value="rnfG"/>
    <property type="match status" value="1"/>
</dbReference>
<dbReference type="EMBL" id="CP101717">
    <property type="protein sequence ID" value="WLD57078.1"/>
    <property type="molecule type" value="Genomic_DNA"/>
</dbReference>
<dbReference type="RefSeq" id="WP_304994365.1">
    <property type="nucleotide sequence ID" value="NZ_CP101717.1"/>
</dbReference>
<keyword evidence="3 6" id="KW-0285">Flavoprotein</keyword>
<keyword evidence="6" id="KW-0812">Transmembrane</keyword>
<comment type="cofactor">
    <cofactor evidence="6">
        <name>FMN</name>
        <dbReference type="ChEBI" id="CHEBI:58210"/>
    </cofactor>
</comment>
<evidence type="ECO:0000256" key="2">
    <source>
        <dbReference type="ARBA" id="ARBA00022553"/>
    </source>
</evidence>
<evidence type="ECO:0000256" key="1">
    <source>
        <dbReference type="ARBA" id="ARBA00022448"/>
    </source>
</evidence>
<dbReference type="PIRSF" id="PIRSF006091">
    <property type="entry name" value="E_trnsport_RnfG"/>
    <property type="match status" value="1"/>
</dbReference>
<organism evidence="8">
    <name type="scientific">Salinispirillum sp. LH 10-3-1</name>
    <dbReference type="NCBI Taxonomy" id="2952525"/>
    <lineage>
        <taxon>Bacteria</taxon>
        <taxon>Pseudomonadati</taxon>
        <taxon>Pseudomonadota</taxon>
        <taxon>Gammaproteobacteria</taxon>
        <taxon>Oceanospirillales</taxon>
        <taxon>Saccharospirillaceae</taxon>
        <taxon>Salinispirillum</taxon>
    </lineage>
</organism>
<dbReference type="GO" id="GO:0005886">
    <property type="term" value="C:plasma membrane"/>
    <property type="evidence" value="ECO:0007669"/>
    <property type="project" value="UniProtKB-SubCell"/>
</dbReference>
<gene>
    <name evidence="8" type="primary">rsxG</name>
    <name evidence="6" type="synonym">rnfG</name>
    <name evidence="8" type="ORF">NFC81_10105</name>
</gene>
<dbReference type="InterPro" id="IPR007329">
    <property type="entry name" value="FMN-bd"/>
</dbReference>
<comment type="subunit">
    <text evidence="6">The complex is composed of six subunits: RnfA, RnfB, RnfC, RnfD, RnfE and RnfG.</text>
</comment>
<dbReference type="Pfam" id="PF04205">
    <property type="entry name" value="FMN_bind"/>
    <property type="match status" value="1"/>
</dbReference>
<dbReference type="AlphaFoldDB" id="A0AB38YCH6"/>
<sequence>MLKQSIARNSIGLSLFAIFTAGLIAVSFAATRDRIAANSEAYAARILYELVPNDLFDQPLEQQRVTLYNDARWESLERLSLRAPRPAYQAILNGEVTAVVLPLTAPGGYTGDIHLLVALNREGRLLGVRVTEHRETPGLGDAIEADKSNWIRQFDGRSLFSPLPGQWAVQKDGGEFDQLTGATITPRAIVRAVRGSLEFFGENQALLLDPSQSIVSQRPQAGAN</sequence>
<comment type="subcellular location">
    <subcellularLocation>
        <location evidence="6">Cell inner membrane</location>
        <topology evidence="6">Single-pass membrane protein</topology>
    </subcellularLocation>
</comment>
<reference evidence="8" key="1">
    <citation type="submission" date="2022-07" db="EMBL/GenBank/DDBJ databases">
        <title>Complete genome sequence of Salinispirillum sp. LH10-3-1 capable of multiple carbohydrate inversion isolated from a soda lake.</title>
        <authorList>
            <person name="Liu J."/>
            <person name="Zhai Y."/>
            <person name="Zhang H."/>
            <person name="Yang H."/>
            <person name="Qu J."/>
            <person name="Li J."/>
        </authorList>
    </citation>
    <scope>NUCLEOTIDE SEQUENCE</scope>
    <source>
        <strain evidence="8">LH 10-3-1</strain>
    </source>
</reference>
<evidence type="ECO:0000256" key="5">
    <source>
        <dbReference type="ARBA" id="ARBA00022982"/>
    </source>
</evidence>
<feature type="modified residue" description="FMN phosphoryl threonine" evidence="6">
    <location>
        <position position="183"/>
    </location>
</feature>
<proteinExistence type="inferred from homology"/>
<evidence type="ECO:0000313" key="8">
    <source>
        <dbReference type="EMBL" id="WLD57078.1"/>
    </source>
</evidence>
<keyword evidence="6" id="KW-1133">Transmembrane helix</keyword>
<dbReference type="EC" id="7.-.-.-" evidence="6"/>
<keyword evidence="2 6" id="KW-0597">Phosphoprotein</keyword>
<keyword evidence="5 6" id="KW-0249">Electron transport</keyword>
<dbReference type="GO" id="GO:0022900">
    <property type="term" value="P:electron transport chain"/>
    <property type="evidence" value="ECO:0007669"/>
    <property type="project" value="UniProtKB-UniRule"/>
</dbReference>
<feature type="domain" description="FMN-binding" evidence="7">
    <location>
        <begin position="108"/>
        <end position="200"/>
    </location>
</feature>
<evidence type="ECO:0000256" key="3">
    <source>
        <dbReference type="ARBA" id="ARBA00022630"/>
    </source>
</evidence>
<dbReference type="PANTHER" id="PTHR36118">
    <property type="entry name" value="ION-TRANSLOCATING OXIDOREDUCTASE COMPLEX SUBUNIT G"/>
    <property type="match status" value="1"/>
</dbReference>
<comment type="similarity">
    <text evidence="6">Belongs to the RnfG family.</text>
</comment>
<dbReference type="GO" id="GO:0009055">
    <property type="term" value="F:electron transfer activity"/>
    <property type="evidence" value="ECO:0007669"/>
    <property type="project" value="InterPro"/>
</dbReference>
<dbReference type="InterPro" id="IPR010209">
    <property type="entry name" value="Ion_transpt_RnfG/RsxG"/>
</dbReference>